<dbReference type="CDD" id="cd00586">
    <property type="entry name" value="4HBT"/>
    <property type="match status" value="1"/>
</dbReference>
<keyword evidence="3" id="KW-0472">Membrane</keyword>
<feature type="transmembrane region" description="Helical" evidence="3">
    <location>
        <begin position="6"/>
        <end position="36"/>
    </location>
</feature>
<evidence type="ECO:0000256" key="3">
    <source>
        <dbReference type="SAM" id="Phobius"/>
    </source>
</evidence>
<evidence type="ECO:0000313" key="4">
    <source>
        <dbReference type="EMBL" id="JAS21271.1"/>
    </source>
</evidence>
<sequence length="210" mass="24559">MTLCYVIAGVCGGLVLLYWCFEVHYFLRMCLVVIWARLFKKNMHIMDTAHVTGICLSTDVDTLLYHMNNARYLRELDFARVDFYERTKLYRTIRAKGGAIVQGATTIRYRRFVRPFSVYKIASKIIYWDANSIFMEHRFITPKDNFIRAIAICRQRIINASVEEVLQELLREKVSGKDPEIGLQKPECPLEIIKWIECNEVSSANLRNGY</sequence>
<keyword evidence="3" id="KW-1133">Transmembrane helix</keyword>
<gene>
    <name evidence="4" type="ORF">g.8500</name>
    <name evidence="5" type="ORF">g.8501</name>
</gene>
<dbReference type="EMBL" id="GEDC01016027">
    <property type="protein sequence ID" value="JAS21271.1"/>
    <property type="molecule type" value="Transcribed_RNA"/>
</dbReference>
<organism evidence="4">
    <name type="scientific">Clastoptera arizonana</name>
    <name type="common">Arizona spittle bug</name>
    <dbReference type="NCBI Taxonomy" id="38151"/>
    <lineage>
        <taxon>Eukaryota</taxon>
        <taxon>Metazoa</taxon>
        <taxon>Ecdysozoa</taxon>
        <taxon>Arthropoda</taxon>
        <taxon>Hexapoda</taxon>
        <taxon>Insecta</taxon>
        <taxon>Pterygota</taxon>
        <taxon>Neoptera</taxon>
        <taxon>Paraneoptera</taxon>
        <taxon>Hemiptera</taxon>
        <taxon>Auchenorrhyncha</taxon>
        <taxon>Cercopoidea</taxon>
        <taxon>Clastopteridae</taxon>
        <taxon>Clastoptera</taxon>
    </lineage>
</organism>
<dbReference type="PANTHER" id="PTHR12475">
    <property type="match status" value="1"/>
</dbReference>
<protein>
    <recommendedName>
        <fullName evidence="2">Protein THEM6</fullName>
    </recommendedName>
</protein>
<dbReference type="SUPFAM" id="SSF54637">
    <property type="entry name" value="Thioesterase/thiol ester dehydrase-isomerase"/>
    <property type="match status" value="1"/>
</dbReference>
<comment type="similarity">
    <text evidence="1">Belongs to the THEM6 family.</text>
</comment>
<dbReference type="PANTHER" id="PTHR12475:SF11">
    <property type="entry name" value="PROTEIN THEM6"/>
    <property type="match status" value="1"/>
</dbReference>
<dbReference type="AlphaFoldDB" id="A0A1B6D6F7"/>
<name>A0A1B6D6F7_9HEMI</name>
<evidence type="ECO:0000313" key="5">
    <source>
        <dbReference type="EMBL" id="JAS34582.1"/>
    </source>
</evidence>
<proteinExistence type="inferred from homology"/>
<dbReference type="EMBL" id="GEDC01002716">
    <property type="protein sequence ID" value="JAS34582.1"/>
    <property type="molecule type" value="Transcribed_RNA"/>
</dbReference>
<dbReference type="Pfam" id="PF13279">
    <property type="entry name" value="4HBT_2"/>
    <property type="match status" value="1"/>
</dbReference>
<accession>A0A1B6D6F7</accession>
<reference evidence="4" key="1">
    <citation type="submission" date="2015-12" db="EMBL/GenBank/DDBJ databases">
        <title>De novo transcriptome assembly of four potential Pierce s Disease insect vectors from Arizona vineyards.</title>
        <authorList>
            <person name="Tassone E.E."/>
        </authorList>
    </citation>
    <scope>NUCLEOTIDE SEQUENCE</scope>
</reference>
<dbReference type="InterPro" id="IPR051490">
    <property type="entry name" value="THEM6_lcsJ_thioesterase"/>
</dbReference>
<dbReference type="Gene3D" id="3.10.129.10">
    <property type="entry name" value="Hotdog Thioesterase"/>
    <property type="match status" value="1"/>
</dbReference>
<keyword evidence="3" id="KW-0812">Transmembrane</keyword>
<evidence type="ECO:0000256" key="1">
    <source>
        <dbReference type="ARBA" id="ARBA00038228"/>
    </source>
</evidence>
<evidence type="ECO:0000256" key="2">
    <source>
        <dbReference type="ARBA" id="ARBA00041112"/>
    </source>
</evidence>
<dbReference type="InterPro" id="IPR029069">
    <property type="entry name" value="HotDog_dom_sf"/>
</dbReference>